<name>A0A2P8IAP0_SACCR</name>
<dbReference type="CDD" id="cd11532">
    <property type="entry name" value="NTP-PPase_COG4997"/>
    <property type="match status" value="1"/>
</dbReference>
<dbReference type="EMBL" id="PYAX01000005">
    <property type="protein sequence ID" value="PSL55531.1"/>
    <property type="molecule type" value="Genomic_DNA"/>
</dbReference>
<dbReference type="OrthoDB" id="9813491at2"/>
<dbReference type="AlphaFoldDB" id="A0A2P8IAP0"/>
<dbReference type="Proteomes" id="UP000241118">
    <property type="component" value="Unassembled WGS sequence"/>
</dbReference>
<dbReference type="RefSeq" id="WP_106616379.1">
    <property type="nucleotide sequence ID" value="NZ_PYAX01000005.1"/>
</dbReference>
<proteinExistence type="predicted"/>
<keyword evidence="2" id="KW-1185">Reference proteome</keyword>
<evidence type="ECO:0000313" key="2">
    <source>
        <dbReference type="Proteomes" id="UP000241118"/>
    </source>
</evidence>
<organism evidence="1 2">
    <name type="scientific">Saccharothrix carnea</name>
    <dbReference type="NCBI Taxonomy" id="1280637"/>
    <lineage>
        <taxon>Bacteria</taxon>
        <taxon>Bacillati</taxon>
        <taxon>Actinomycetota</taxon>
        <taxon>Actinomycetes</taxon>
        <taxon>Pseudonocardiales</taxon>
        <taxon>Pseudonocardiaceae</taxon>
        <taxon>Saccharothrix</taxon>
    </lineage>
</organism>
<dbReference type="InterPro" id="IPR021130">
    <property type="entry name" value="PRib-ATP_PPHydrolase-like"/>
</dbReference>
<accession>A0A2P8IAP0</accession>
<dbReference type="SUPFAM" id="SSF101386">
    <property type="entry name" value="all-alpha NTP pyrophosphatases"/>
    <property type="match status" value="1"/>
</dbReference>
<dbReference type="Pfam" id="PF01503">
    <property type="entry name" value="PRA-PH"/>
    <property type="match status" value="1"/>
</dbReference>
<sequence length="105" mass="11288">MDPDGKLVRDLVPDLIRAEGGDPVVRRATPGEYRERLIAKLVEEAVEAAGAVGDDLVEELADVLEVVHAISAHHGVPFDRIEAARVRKAVERGGFAGGVVWLGNR</sequence>
<evidence type="ECO:0000313" key="1">
    <source>
        <dbReference type="EMBL" id="PSL55531.1"/>
    </source>
</evidence>
<protein>
    <submittedName>
        <fullName evidence="1">Putative house-cleaning noncanonical NTP pyrophosphatase (MazG superfamily)</fullName>
    </submittedName>
</protein>
<comment type="caution">
    <text evidence="1">The sequence shown here is derived from an EMBL/GenBank/DDBJ whole genome shotgun (WGS) entry which is preliminary data.</text>
</comment>
<dbReference type="InterPro" id="IPR038735">
    <property type="entry name" value="MSMEG_1276-like_NTP-PPase_dom"/>
</dbReference>
<gene>
    <name evidence="1" type="ORF">B0I31_105497</name>
</gene>
<reference evidence="1 2" key="1">
    <citation type="submission" date="2018-03" db="EMBL/GenBank/DDBJ databases">
        <title>Genomic Encyclopedia of Type Strains, Phase III (KMG-III): the genomes of soil and plant-associated and newly described type strains.</title>
        <authorList>
            <person name="Whitman W."/>
        </authorList>
    </citation>
    <scope>NUCLEOTIDE SEQUENCE [LARGE SCALE GENOMIC DNA]</scope>
    <source>
        <strain evidence="1 2">CGMCC 4.7097</strain>
    </source>
</reference>